<protein>
    <recommendedName>
        <fullName evidence="3">Apyrase</fullName>
    </recommendedName>
</protein>
<name>A0A066WMB2_9FLAO</name>
<dbReference type="eggNOG" id="ENOG502ZBTT">
    <property type="taxonomic scope" value="Bacteria"/>
</dbReference>
<comment type="caution">
    <text evidence="1">The sequence shown here is derived from an EMBL/GenBank/DDBJ whole genome shotgun (WGS) entry which is preliminary data.</text>
</comment>
<evidence type="ECO:0008006" key="3">
    <source>
        <dbReference type="Google" id="ProtNLM"/>
    </source>
</evidence>
<dbReference type="RefSeq" id="WP_035659980.1">
    <property type="nucleotide sequence ID" value="NZ_JNCA01000017.1"/>
</dbReference>
<dbReference type="STRING" id="1492738.FEM21_19860"/>
<accession>A0A066WMB2</accession>
<organism evidence="1 2">
    <name type="scientific">Flavobacterium seoulense</name>
    <dbReference type="NCBI Taxonomy" id="1492738"/>
    <lineage>
        <taxon>Bacteria</taxon>
        <taxon>Pseudomonadati</taxon>
        <taxon>Bacteroidota</taxon>
        <taxon>Flavobacteriia</taxon>
        <taxon>Flavobacteriales</taxon>
        <taxon>Flavobacteriaceae</taxon>
        <taxon>Flavobacterium</taxon>
    </lineage>
</organism>
<evidence type="ECO:0000313" key="2">
    <source>
        <dbReference type="Proteomes" id="UP000027064"/>
    </source>
</evidence>
<dbReference type="EMBL" id="JNCA01000017">
    <property type="protein sequence ID" value="KDN54981.1"/>
    <property type="molecule type" value="Genomic_DNA"/>
</dbReference>
<reference evidence="1 2" key="1">
    <citation type="submission" date="2014-05" db="EMBL/GenBank/DDBJ databases">
        <title>Genome Sequence of Flavobacterium sp. EM1321.</title>
        <authorList>
            <person name="Shin S.-K."/>
            <person name="Yi H."/>
        </authorList>
    </citation>
    <scope>NUCLEOTIDE SEQUENCE [LARGE SCALE GENOMIC DNA]</scope>
    <source>
        <strain evidence="1 2">EM1321</strain>
    </source>
</reference>
<keyword evidence="2" id="KW-1185">Reference proteome</keyword>
<dbReference type="PATRIC" id="fig|1492738.3.peg.1975"/>
<dbReference type="InterPro" id="IPR053851">
    <property type="entry name" value="DUF6929"/>
</dbReference>
<dbReference type="Pfam" id="PF22000">
    <property type="entry name" value="DUF6929"/>
    <property type="match status" value="1"/>
</dbReference>
<dbReference type="AlphaFoldDB" id="A0A066WMB2"/>
<evidence type="ECO:0000313" key="1">
    <source>
        <dbReference type="EMBL" id="KDN54981.1"/>
    </source>
</evidence>
<gene>
    <name evidence="1" type="ORF">FEM21_19860</name>
</gene>
<proteinExistence type="predicted"/>
<dbReference type="Proteomes" id="UP000027064">
    <property type="component" value="Unassembled WGS sequence"/>
</dbReference>
<dbReference type="OrthoDB" id="6710009at2"/>
<sequence length="278" mass="31907">MEKFTLELLFHIIGIGAASGLIYKDNSLFVIGDNSGFLYEYHIDSQDLKRHPLIENPSENILKKEKPDFEALTHFQDSLYIFGSGSTPKRNAMVEFDLAQKKKTDTKNLTNLYEVMQNFSSIKPEDFNIEGVIFEGENWYFFNRGNGISNKNTLFKLHAKKLDQEFSMTSIDYKLPKIKGVRTSFTDAVLVDNKIYFLATAEDTQSTYHDGEVLGSIIGRIDIETMKIDFTKKISDSHKFEGLTVYKNDNKTIELLLCEDKDTEILETTIYKLSLNLK</sequence>